<dbReference type="PROSITE" id="PS51257">
    <property type="entry name" value="PROKAR_LIPOPROTEIN"/>
    <property type="match status" value="1"/>
</dbReference>
<dbReference type="Proteomes" id="UP000474777">
    <property type="component" value="Unassembled WGS sequence"/>
</dbReference>
<feature type="coiled-coil region" evidence="1">
    <location>
        <begin position="106"/>
        <end position="133"/>
    </location>
</feature>
<organism evidence="3 4">
    <name type="scientific">Pontibacter burrus</name>
    <dbReference type="NCBI Taxonomy" id="2704466"/>
    <lineage>
        <taxon>Bacteria</taxon>
        <taxon>Pseudomonadati</taxon>
        <taxon>Bacteroidota</taxon>
        <taxon>Cytophagia</taxon>
        <taxon>Cytophagales</taxon>
        <taxon>Hymenobacteraceae</taxon>
        <taxon>Pontibacter</taxon>
    </lineage>
</organism>
<accession>A0A6B3LSC5</accession>
<dbReference type="RefSeq" id="WP_163917115.1">
    <property type="nucleotide sequence ID" value="NZ_JAAGWD010000013.1"/>
</dbReference>
<dbReference type="AlphaFoldDB" id="A0A6B3LSC5"/>
<evidence type="ECO:0000256" key="2">
    <source>
        <dbReference type="SAM" id="SignalP"/>
    </source>
</evidence>
<keyword evidence="2" id="KW-0732">Signal</keyword>
<sequence>MSKLLSTNLFLLAFWFVSCQNRNAANTNVVLEGTNTEEEQEAQHAERTYLREFAWQEGLCDYTGYYQSGKYTERQIADTYFLVFGYNSVTSSNTDATLDEPEYYTVAYIENSLKELENNYSKAIKKLQSLDVVPAPFWQEHIKLSILQLEELYQLEKLTLEAHLNPKLLIGTAYSKQCIEYINGLTSEDTTHLLDSWRKLIEYNKSINGYPEGVERRYQENLRSADRLLLARIDLMTYGWWNCANRQRKYVKGFNQEGQMTKEFKKLFDQVVESNCEE</sequence>
<dbReference type="EMBL" id="JAAGWD010000013">
    <property type="protein sequence ID" value="NEM99729.1"/>
    <property type="molecule type" value="Genomic_DNA"/>
</dbReference>
<evidence type="ECO:0008006" key="5">
    <source>
        <dbReference type="Google" id="ProtNLM"/>
    </source>
</evidence>
<name>A0A6B3LSC5_9BACT</name>
<reference evidence="3 4" key="1">
    <citation type="submission" date="2020-02" db="EMBL/GenBank/DDBJ databases">
        <authorList>
            <person name="Kim M.K."/>
        </authorList>
    </citation>
    <scope>NUCLEOTIDE SEQUENCE [LARGE SCALE GENOMIC DNA]</scope>
    <source>
        <strain evidence="3 4">BT327</strain>
    </source>
</reference>
<evidence type="ECO:0000313" key="3">
    <source>
        <dbReference type="EMBL" id="NEM99729.1"/>
    </source>
</evidence>
<comment type="caution">
    <text evidence="3">The sequence shown here is derived from an EMBL/GenBank/DDBJ whole genome shotgun (WGS) entry which is preliminary data.</text>
</comment>
<proteinExistence type="predicted"/>
<evidence type="ECO:0000256" key="1">
    <source>
        <dbReference type="SAM" id="Coils"/>
    </source>
</evidence>
<feature type="signal peptide" evidence="2">
    <location>
        <begin position="1"/>
        <end position="24"/>
    </location>
</feature>
<feature type="chain" id="PRO_5025545670" description="Lipoprotein" evidence="2">
    <location>
        <begin position="25"/>
        <end position="278"/>
    </location>
</feature>
<protein>
    <recommendedName>
        <fullName evidence="5">Lipoprotein</fullName>
    </recommendedName>
</protein>
<keyword evidence="1" id="KW-0175">Coiled coil</keyword>
<evidence type="ECO:0000313" key="4">
    <source>
        <dbReference type="Proteomes" id="UP000474777"/>
    </source>
</evidence>
<keyword evidence="4" id="KW-1185">Reference proteome</keyword>
<gene>
    <name evidence="3" type="ORF">GXP69_18675</name>
</gene>